<evidence type="ECO:0000313" key="2">
    <source>
        <dbReference type="Proteomes" id="UP000004968"/>
    </source>
</evidence>
<organism evidence="1 2">
    <name type="scientific">Hungatella hathewayi DSM 13479</name>
    <dbReference type="NCBI Taxonomy" id="566550"/>
    <lineage>
        <taxon>Bacteria</taxon>
        <taxon>Bacillati</taxon>
        <taxon>Bacillota</taxon>
        <taxon>Clostridia</taxon>
        <taxon>Lachnospirales</taxon>
        <taxon>Lachnospiraceae</taxon>
        <taxon>Hungatella</taxon>
    </lineage>
</organism>
<comment type="caution">
    <text evidence="1">The sequence shown here is derived from an EMBL/GenBank/DDBJ whole genome shotgun (WGS) entry which is preliminary data.</text>
</comment>
<dbReference type="Proteomes" id="UP000004968">
    <property type="component" value="Unassembled WGS sequence"/>
</dbReference>
<gene>
    <name evidence="1" type="ORF">CLOSTHATH_03541</name>
</gene>
<protein>
    <submittedName>
        <fullName evidence="1">Uncharacterized protein</fullName>
    </submittedName>
</protein>
<dbReference type="EMBL" id="ACIO01000295">
    <property type="protein sequence ID" value="EFC98244.1"/>
    <property type="molecule type" value="Genomic_DNA"/>
</dbReference>
<accession>D3AIV1</accession>
<evidence type="ECO:0000313" key="1">
    <source>
        <dbReference type="EMBL" id="EFC98244.1"/>
    </source>
</evidence>
<sequence length="50" mass="5935">MKNYIFSIKDEEEKIENEKIDQFMYNGGSGSISVCMRFKTGYGSDKWNEW</sequence>
<reference evidence="1 2" key="1">
    <citation type="submission" date="2010-01" db="EMBL/GenBank/DDBJ databases">
        <authorList>
            <person name="Weinstock G."/>
            <person name="Sodergren E."/>
            <person name="Clifton S."/>
            <person name="Fulton L."/>
            <person name="Fulton B."/>
            <person name="Courtney L."/>
            <person name="Fronick C."/>
            <person name="Harrison M."/>
            <person name="Strong C."/>
            <person name="Farmer C."/>
            <person name="Delahaunty K."/>
            <person name="Markovic C."/>
            <person name="Hall O."/>
            <person name="Minx P."/>
            <person name="Tomlinson C."/>
            <person name="Mitreva M."/>
            <person name="Nelson J."/>
            <person name="Hou S."/>
            <person name="Wollam A."/>
            <person name="Pepin K.H."/>
            <person name="Johnson M."/>
            <person name="Bhonagiri V."/>
            <person name="Nash W.E."/>
            <person name="Warren W."/>
            <person name="Chinwalla A."/>
            <person name="Mardis E.R."/>
            <person name="Wilson R.K."/>
        </authorList>
    </citation>
    <scope>NUCLEOTIDE SEQUENCE [LARGE SCALE GENOMIC DNA]</scope>
    <source>
        <strain evidence="1 2">DSM 13479</strain>
    </source>
</reference>
<name>D3AIV1_9FIRM</name>
<proteinExistence type="predicted"/>
<dbReference type="HOGENOM" id="CLU_3118652_0_0_9"/>
<dbReference type="AlphaFoldDB" id="D3AIV1"/>